<proteinExistence type="inferred from homology"/>
<dbReference type="PANTHER" id="PTHR42885">
    <property type="entry name" value="HISTIDINOL-PHOSPHATE AMINOTRANSFERASE-RELATED"/>
    <property type="match status" value="1"/>
</dbReference>
<evidence type="ECO:0000313" key="8">
    <source>
        <dbReference type="Proteomes" id="UP000291525"/>
    </source>
</evidence>
<evidence type="ECO:0000259" key="6">
    <source>
        <dbReference type="Pfam" id="PF00155"/>
    </source>
</evidence>
<name>A0A4Q8L0W9_9STRE</name>
<dbReference type="InterPro" id="IPR015422">
    <property type="entry name" value="PyrdxlP-dep_Trfase_small"/>
</dbReference>
<feature type="domain" description="Aminotransferase class I/classII large" evidence="6">
    <location>
        <begin position="21"/>
        <end position="306"/>
    </location>
</feature>
<accession>A0A4Q8L0W9</accession>
<sequence>MSLFRTDIENLEPYKLPGQAKYNLGDNENRLIDWSFLLQEALEAVTAGELSFYGDNRYAELIETYAAYLGVQPQQLTVGVGSDFIIHMLITGVLKVDEVFLTIDPDFFMYEVYNQLHGSRFKQYELPSDGETLRLKADDILAYANLVGAKMIMFSNPNNPSSVAFDEKEVEELIRNFDGLVVIDEAYIEFSDTTSFVNQINEYKNLIVLRTLSKAFGLAGIRLGFAVADEQLIFELDRVIPPYSLPNLTAKIGTMALGYTDLVQEKILEIKSSRATFVEFLETMPNCRVLPSQTNFVTFSAPWAQELHYYALEKEWNFKYYPSGKLSNHIRMAIGRKEEMEMMKEMIRNIATAE</sequence>
<evidence type="ECO:0000256" key="3">
    <source>
        <dbReference type="ARBA" id="ARBA00022679"/>
    </source>
</evidence>
<dbReference type="EMBL" id="SHGT01000047">
    <property type="protein sequence ID" value="TAA10323.1"/>
    <property type="molecule type" value="Genomic_DNA"/>
</dbReference>
<dbReference type="PANTHER" id="PTHR42885:SF2">
    <property type="entry name" value="HISTIDINOL-PHOSPHATE AMINOTRANSFERASE"/>
    <property type="match status" value="1"/>
</dbReference>
<organism evidence="7 8">
    <name type="scientific">Streptococcus parasuis</name>
    <dbReference type="NCBI Taxonomy" id="1501662"/>
    <lineage>
        <taxon>Bacteria</taxon>
        <taxon>Bacillati</taxon>
        <taxon>Bacillota</taxon>
        <taxon>Bacilli</taxon>
        <taxon>Lactobacillales</taxon>
        <taxon>Streptococcaceae</taxon>
        <taxon>Streptococcus</taxon>
    </lineage>
</organism>
<dbReference type="AlphaFoldDB" id="A0A4Q8L0W9"/>
<dbReference type="InterPro" id="IPR015421">
    <property type="entry name" value="PyrdxlP-dep_Trfase_major"/>
</dbReference>
<dbReference type="OrthoDB" id="9813612at2"/>
<dbReference type="GO" id="GO:0030170">
    <property type="term" value="F:pyridoxal phosphate binding"/>
    <property type="evidence" value="ECO:0007669"/>
    <property type="project" value="InterPro"/>
</dbReference>
<dbReference type="InterPro" id="IPR015424">
    <property type="entry name" value="PyrdxlP-dep_Trfase"/>
</dbReference>
<comment type="similarity">
    <text evidence="5">Belongs to the class-II pyridoxal-phosphate-dependent aminotransferase family.</text>
</comment>
<dbReference type="Gene3D" id="3.40.640.10">
    <property type="entry name" value="Type I PLP-dependent aspartate aminotransferase-like (Major domain)"/>
    <property type="match status" value="1"/>
</dbReference>
<dbReference type="GO" id="GO:0008483">
    <property type="term" value="F:transaminase activity"/>
    <property type="evidence" value="ECO:0007669"/>
    <property type="project" value="UniProtKB-KW"/>
</dbReference>
<reference evidence="7 8" key="1">
    <citation type="submission" date="2019-02" db="EMBL/GenBank/DDBJ databases">
        <title>First genome of the species Streptococcus parasuis.</title>
        <authorList>
            <person name="Stevens M.J.A."/>
            <person name="Stephan R."/>
        </authorList>
    </citation>
    <scope>NUCLEOTIDE SEQUENCE [LARGE SCALE GENOMIC DNA]</scope>
    <source>
        <strain evidence="7 8">4253</strain>
    </source>
</reference>
<dbReference type="Pfam" id="PF00155">
    <property type="entry name" value="Aminotran_1_2"/>
    <property type="match status" value="1"/>
</dbReference>
<keyword evidence="2 7" id="KW-0032">Aminotransferase</keyword>
<dbReference type="PROSITE" id="PS00599">
    <property type="entry name" value="AA_TRANSFER_CLASS_2"/>
    <property type="match status" value="1"/>
</dbReference>
<evidence type="ECO:0000256" key="2">
    <source>
        <dbReference type="ARBA" id="ARBA00022576"/>
    </source>
</evidence>
<dbReference type="SUPFAM" id="SSF53383">
    <property type="entry name" value="PLP-dependent transferases"/>
    <property type="match status" value="1"/>
</dbReference>
<dbReference type="InterPro" id="IPR001917">
    <property type="entry name" value="Aminotrans_II_pyridoxalP_BS"/>
</dbReference>
<comment type="cofactor">
    <cofactor evidence="1 5">
        <name>pyridoxal 5'-phosphate</name>
        <dbReference type="ChEBI" id="CHEBI:597326"/>
    </cofactor>
</comment>
<comment type="caution">
    <text evidence="7">The sequence shown here is derived from an EMBL/GenBank/DDBJ whole genome shotgun (WGS) entry which is preliminary data.</text>
</comment>
<gene>
    <name evidence="7" type="ORF">EXW74_07675</name>
</gene>
<evidence type="ECO:0000256" key="1">
    <source>
        <dbReference type="ARBA" id="ARBA00001933"/>
    </source>
</evidence>
<dbReference type="Proteomes" id="UP000291525">
    <property type="component" value="Unassembled WGS sequence"/>
</dbReference>
<dbReference type="InterPro" id="IPR004839">
    <property type="entry name" value="Aminotransferase_I/II_large"/>
</dbReference>
<keyword evidence="3 7" id="KW-0808">Transferase</keyword>
<keyword evidence="4 5" id="KW-0663">Pyridoxal phosphate</keyword>
<dbReference type="CDD" id="cd00609">
    <property type="entry name" value="AAT_like"/>
    <property type="match status" value="1"/>
</dbReference>
<dbReference type="Gene3D" id="3.90.1150.10">
    <property type="entry name" value="Aspartate Aminotransferase, domain 1"/>
    <property type="match status" value="1"/>
</dbReference>
<protein>
    <submittedName>
        <fullName evidence="7">Aminotransferase class I/II-fold pyridoxal phosphate-dependent enzyme</fullName>
    </submittedName>
</protein>
<evidence type="ECO:0000256" key="5">
    <source>
        <dbReference type="RuleBase" id="RU003693"/>
    </source>
</evidence>
<evidence type="ECO:0000313" key="7">
    <source>
        <dbReference type="EMBL" id="TAA10323.1"/>
    </source>
</evidence>
<evidence type="ECO:0000256" key="4">
    <source>
        <dbReference type="ARBA" id="ARBA00022898"/>
    </source>
</evidence>
<dbReference type="RefSeq" id="WP_130555381.1">
    <property type="nucleotide sequence ID" value="NZ_CP128410.1"/>
</dbReference>